<accession>A0A0B6ALC8</accession>
<sequence>MLSRLAQLRKEKKWSLQYTADQLEIAKSTYAGYESGYRRPSLEALVTIAELFDTSTDYLLGKEKEPHSLSDAPIELTSPQTHTITVDGAELSQEEIQQLTAFIRAKRQIEKETAPSSI</sequence>
<evidence type="ECO:0000313" key="3">
    <source>
        <dbReference type="Proteomes" id="UP000031829"/>
    </source>
</evidence>
<dbReference type="InterPro" id="IPR001387">
    <property type="entry name" value="Cro/C1-type_HTH"/>
</dbReference>
<organism evidence="2 3">
    <name type="scientific">Priestia megaterium (strain ATCC 14581 / DSM 32 / CCUG 1817 / JCM 2506 / NBRC 15308 / NCIMB 9376 / NCTC 10342 / NRRL B-14308 / VKM B-512 / Ford 19)</name>
    <name type="common">Bacillus megaterium</name>
    <dbReference type="NCBI Taxonomy" id="1348623"/>
    <lineage>
        <taxon>Bacteria</taxon>
        <taxon>Bacillati</taxon>
        <taxon>Bacillota</taxon>
        <taxon>Bacilli</taxon>
        <taxon>Bacillales</taxon>
        <taxon>Bacillaceae</taxon>
        <taxon>Priestia</taxon>
    </lineage>
</organism>
<dbReference type="PROSITE" id="PS50943">
    <property type="entry name" value="HTH_CROC1"/>
    <property type="match status" value="1"/>
</dbReference>
<dbReference type="CDD" id="cd00093">
    <property type="entry name" value="HTH_XRE"/>
    <property type="match status" value="1"/>
</dbReference>
<proteinExistence type="predicted"/>
<dbReference type="GO" id="GO:0003677">
    <property type="term" value="F:DNA binding"/>
    <property type="evidence" value="ECO:0007669"/>
    <property type="project" value="UniProtKB-KW"/>
</dbReference>
<dbReference type="Gene3D" id="1.10.260.40">
    <property type="entry name" value="lambda repressor-like DNA-binding domains"/>
    <property type="match status" value="1"/>
</dbReference>
<dbReference type="SUPFAM" id="SSF47413">
    <property type="entry name" value="lambda repressor-like DNA-binding domains"/>
    <property type="match status" value="1"/>
</dbReference>
<dbReference type="InterPro" id="IPR010982">
    <property type="entry name" value="Lambda_DNA-bd_dom_sf"/>
</dbReference>
<evidence type="ECO:0000313" key="2">
    <source>
        <dbReference type="EMBL" id="AJI21388.1"/>
    </source>
</evidence>
<gene>
    <name evidence="2" type="ORF">BG04_11</name>
</gene>
<protein>
    <submittedName>
        <fullName evidence="2">Helix-turn-helix family protein</fullName>
    </submittedName>
</protein>
<dbReference type="Proteomes" id="UP000031829">
    <property type="component" value="Chromosome"/>
</dbReference>
<dbReference type="Pfam" id="PF01381">
    <property type="entry name" value="HTH_3"/>
    <property type="match status" value="1"/>
</dbReference>
<reference evidence="2 3" key="1">
    <citation type="journal article" date="2015" name="Genome Announc.">
        <title>Complete genome sequences for 35 biothreat assay-relevant bacillus species.</title>
        <authorList>
            <person name="Johnson S.L."/>
            <person name="Daligault H.E."/>
            <person name="Davenport K.W."/>
            <person name="Jaissle J."/>
            <person name="Frey K.G."/>
            <person name="Ladner J.T."/>
            <person name="Broomall S.M."/>
            <person name="Bishop-Lilly K.A."/>
            <person name="Bruce D.C."/>
            <person name="Gibbons H.S."/>
            <person name="Coyne S.R."/>
            <person name="Lo C.C."/>
            <person name="Meincke L."/>
            <person name="Munk A.C."/>
            <person name="Koroleva G.I."/>
            <person name="Rosenzweig C.N."/>
            <person name="Palacios G.F."/>
            <person name="Redden C.L."/>
            <person name="Minogue T.D."/>
            <person name="Chain P.S."/>
        </authorList>
    </citation>
    <scope>NUCLEOTIDE SEQUENCE [LARGE SCALE GENOMIC DNA]</scope>
    <source>
        <strain evidence="3">ATCC 14581 / DSM 32 / JCM 2506 / NBRC 15308 / NCIMB 9376 / NCTC 10342 / NRRL B-14308 / VKM B-512</strain>
    </source>
</reference>
<evidence type="ECO:0000256" key="1">
    <source>
        <dbReference type="ARBA" id="ARBA00023125"/>
    </source>
</evidence>
<dbReference type="AlphaFoldDB" id="A0A0B6ALC8"/>
<dbReference type="PANTHER" id="PTHR46558:SF14">
    <property type="entry name" value="HTH-TYPE TRANSCRIPTIONAL REGULATOR ANSR"/>
    <property type="match status" value="1"/>
</dbReference>
<dbReference type="PANTHER" id="PTHR46558">
    <property type="entry name" value="TRACRIPTIONAL REGULATORY PROTEIN-RELATED-RELATED"/>
    <property type="match status" value="1"/>
</dbReference>
<name>A0A0B6ALC8_PRIM2</name>
<dbReference type="KEGG" id="bmeg:BG04_11"/>
<dbReference type="GeneID" id="93643538"/>
<dbReference type="RefSeq" id="WP_013057773.1">
    <property type="nucleotide sequence ID" value="NZ_BCVB01000006.1"/>
</dbReference>
<keyword evidence="1" id="KW-0238">DNA-binding</keyword>
<dbReference type="SMART" id="SM00530">
    <property type="entry name" value="HTH_XRE"/>
    <property type="match status" value="1"/>
</dbReference>
<dbReference type="EMBL" id="CP009920">
    <property type="protein sequence ID" value="AJI21388.1"/>
    <property type="molecule type" value="Genomic_DNA"/>
</dbReference>
<dbReference type="HOGENOM" id="CLU_066192_4_0_9"/>